<feature type="compositionally biased region" description="Polar residues" evidence="6">
    <location>
        <begin position="267"/>
        <end position="285"/>
    </location>
</feature>
<dbReference type="Gene3D" id="4.10.280.10">
    <property type="entry name" value="Helix-loop-helix DNA-binding domain"/>
    <property type="match status" value="1"/>
</dbReference>
<evidence type="ECO:0000256" key="3">
    <source>
        <dbReference type="ARBA" id="ARBA00023125"/>
    </source>
</evidence>
<dbReference type="Pfam" id="PF00010">
    <property type="entry name" value="HLH"/>
    <property type="match status" value="1"/>
</dbReference>
<sequence>MSTAVVDETSGRNSDRPRLQSPENIPKCYGSDEFTDSPRYTSPGTTSGYYLADGSTNAVGGGEWPPAYTSSYQNYETYGLIPEPDTGAQQGLPPMSSLRPNGAPATTIAGPGNAFASPNGHPDAVVGKALGSIYPAAEQASASSYSSAPSTPVSSPPPLAPTGWLTNHNTPHSPHYTQAVTSNAPQNLHMGARMEERLDDAINVLRNHAESQIGLGSLPNSLTPHQITQLGYSAPPSGDPHLPDAVKVERPTYNTKKRKEPPDNDTKPSSSVDVSSIAPNSTSGIGKSAKRSRRCNTDEDESEDSGNKAVREKERRQANNVRERADETEDGELDPDIKAQREKERRQANNARERIRIRDINEALKELGRMCMAHLKTDKPQTKLGILNMAVEVIMTLEQQVRERNLNPKAACLKRREEEKAEDGPKLGPGPHHMLSGPHYPTLPVRAPIC</sequence>
<dbReference type="GO" id="GO:0000978">
    <property type="term" value="F:RNA polymerase II cis-regulatory region sequence-specific DNA binding"/>
    <property type="evidence" value="ECO:0007669"/>
    <property type="project" value="TreeGrafter"/>
</dbReference>
<feature type="region of interest" description="Disordered" evidence="6">
    <location>
        <begin position="79"/>
        <end position="120"/>
    </location>
</feature>
<evidence type="ECO:0000313" key="9">
    <source>
        <dbReference type="Proteomes" id="UP000030742"/>
    </source>
</evidence>
<dbReference type="GO" id="GO:0005634">
    <property type="term" value="C:nucleus"/>
    <property type="evidence" value="ECO:0007669"/>
    <property type="project" value="UniProtKB-SubCell"/>
</dbReference>
<dbReference type="OrthoDB" id="10034090at2759"/>
<name>U4TX92_DENPD</name>
<evidence type="ECO:0000256" key="1">
    <source>
        <dbReference type="ARBA" id="ARBA00004123"/>
    </source>
</evidence>
<dbReference type="Proteomes" id="UP000030742">
    <property type="component" value="Unassembled WGS sequence"/>
</dbReference>
<keyword evidence="4" id="KW-0804">Transcription</keyword>
<feature type="compositionally biased region" description="Basic and acidic residues" evidence="6">
    <location>
        <begin position="335"/>
        <end position="350"/>
    </location>
</feature>
<evidence type="ECO:0000256" key="5">
    <source>
        <dbReference type="ARBA" id="ARBA00023242"/>
    </source>
</evidence>
<dbReference type="InterPro" id="IPR036638">
    <property type="entry name" value="HLH_DNA-bd_sf"/>
</dbReference>
<feature type="compositionally biased region" description="Basic and acidic residues" evidence="6">
    <location>
        <begin position="305"/>
        <end position="325"/>
    </location>
</feature>
<feature type="region of interest" description="Disordered" evidence="6">
    <location>
        <begin position="226"/>
        <end position="350"/>
    </location>
</feature>
<dbReference type="STRING" id="77166.U4TX92"/>
<feature type="region of interest" description="Disordered" evidence="6">
    <location>
        <begin position="415"/>
        <end position="441"/>
    </location>
</feature>
<dbReference type="GO" id="GO:0005667">
    <property type="term" value="C:transcription regulator complex"/>
    <property type="evidence" value="ECO:0007669"/>
    <property type="project" value="TreeGrafter"/>
</dbReference>
<dbReference type="PROSITE" id="PS50888">
    <property type="entry name" value="BHLH"/>
    <property type="match status" value="1"/>
</dbReference>
<keyword evidence="2" id="KW-0805">Transcription regulation</keyword>
<evidence type="ECO:0000256" key="2">
    <source>
        <dbReference type="ARBA" id="ARBA00023015"/>
    </source>
</evidence>
<feature type="compositionally biased region" description="Basic and acidic residues" evidence="6">
    <location>
        <begin position="9"/>
        <end position="18"/>
    </location>
</feature>
<feature type="compositionally biased region" description="Basic and acidic residues" evidence="6">
    <location>
        <begin position="241"/>
        <end position="250"/>
    </location>
</feature>
<protein>
    <recommendedName>
        <fullName evidence="7">BHLH domain-containing protein</fullName>
    </recommendedName>
</protein>
<dbReference type="InterPro" id="IPR051098">
    <property type="entry name" value="NeuroDiff_E-box_TFs"/>
</dbReference>
<dbReference type="GO" id="GO:0046983">
    <property type="term" value="F:protein dimerization activity"/>
    <property type="evidence" value="ECO:0007669"/>
    <property type="project" value="InterPro"/>
</dbReference>
<evidence type="ECO:0000313" key="8">
    <source>
        <dbReference type="EMBL" id="ERL86229.1"/>
    </source>
</evidence>
<organism evidence="8 9">
    <name type="scientific">Dendroctonus ponderosae</name>
    <name type="common">Mountain pine beetle</name>
    <dbReference type="NCBI Taxonomy" id="77166"/>
    <lineage>
        <taxon>Eukaryota</taxon>
        <taxon>Metazoa</taxon>
        <taxon>Ecdysozoa</taxon>
        <taxon>Arthropoda</taxon>
        <taxon>Hexapoda</taxon>
        <taxon>Insecta</taxon>
        <taxon>Pterygota</taxon>
        <taxon>Neoptera</taxon>
        <taxon>Endopterygota</taxon>
        <taxon>Coleoptera</taxon>
        <taxon>Polyphaga</taxon>
        <taxon>Cucujiformia</taxon>
        <taxon>Curculionidae</taxon>
        <taxon>Scolytinae</taxon>
        <taxon>Dendroctonus</taxon>
    </lineage>
</organism>
<reference evidence="8 9" key="1">
    <citation type="journal article" date="2013" name="Genome Biol.">
        <title>Draft genome of the mountain pine beetle, Dendroctonus ponderosae Hopkins, a major forest pest.</title>
        <authorList>
            <person name="Keeling C.I."/>
            <person name="Yuen M.M."/>
            <person name="Liao N.Y."/>
            <person name="Docking T.R."/>
            <person name="Chan S.K."/>
            <person name="Taylor G.A."/>
            <person name="Palmquist D.L."/>
            <person name="Jackman S.D."/>
            <person name="Nguyen A."/>
            <person name="Li M."/>
            <person name="Henderson H."/>
            <person name="Janes J.K."/>
            <person name="Zhao Y."/>
            <person name="Pandoh P."/>
            <person name="Moore R."/>
            <person name="Sperling F.A."/>
            <person name="Huber D.P."/>
            <person name="Birol I."/>
            <person name="Jones S.J."/>
            <person name="Bohlmann J."/>
        </authorList>
    </citation>
    <scope>NUCLEOTIDE SEQUENCE</scope>
</reference>
<evidence type="ECO:0000259" key="7">
    <source>
        <dbReference type="PROSITE" id="PS50888"/>
    </source>
</evidence>
<feature type="region of interest" description="Disordered" evidence="6">
    <location>
        <begin position="1"/>
        <end position="48"/>
    </location>
</feature>
<gene>
    <name evidence="8" type="ORF">D910_03640</name>
</gene>
<feature type="compositionally biased region" description="Basic and acidic residues" evidence="6">
    <location>
        <begin position="415"/>
        <end position="425"/>
    </location>
</feature>
<keyword evidence="3" id="KW-0238">DNA-binding</keyword>
<feature type="region of interest" description="Disordered" evidence="6">
    <location>
        <begin position="138"/>
        <end position="179"/>
    </location>
</feature>
<dbReference type="SMART" id="SM00353">
    <property type="entry name" value="HLH"/>
    <property type="match status" value="1"/>
</dbReference>
<dbReference type="PANTHER" id="PTHR11793:SF13">
    <property type="entry name" value="PROTEIN DAUGHTERLESS"/>
    <property type="match status" value="1"/>
</dbReference>
<dbReference type="GO" id="GO:0000981">
    <property type="term" value="F:DNA-binding transcription factor activity, RNA polymerase II-specific"/>
    <property type="evidence" value="ECO:0007669"/>
    <property type="project" value="TreeGrafter"/>
</dbReference>
<comment type="subcellular location">
    <subcellularLocation>
        <location evidence="1">Nucleus</location>
    </subcellularLocation>
</comment>
<accession>U4TX92</accession>
<feature type="domain" description="BHLH" evidence="7">
    <location>
        <begin position="344"/>
        <end position="397"/>
    </location>
</feature>
<feature type="compositionally biased region" description="Polar residues" evidence="6">
    <location>
        <begin position="164"/>
        <end position="179"/>
    </location>
</feature>
<keyword evidence="5" id="KW-0539">Nucleus</keyword>
<dbReference type="CDD" id="cd11467">
    <property type="entry name" value="bHLH_E-protein_Da_like"/>
    <property type="match status" value="1"/>
</dbReference>
<feature type="compositionally biased region" description="Polar residues" evidence="6">
    <location>
        <begin position="38"/>
        <end position="48"/>
    </location>
</feature>
<dbReference type="GO" id="GO:0000785">
    <property type="term" value="C:chromatin"/>
    <property type="evidence" value="ECO:0007669"/>
    <property type="project" value="TreeGrafter"/>
</dbReference>
<feature type="compositionally biased region" description="Low complexity" evidence="6">
    <location>
        <begin position="138"/>
        <end position="153"/>
    </location>
</feature>
<evidence type="ECO:0000256" key="4">
    <source>
        <dbReference type="ARBA" id="ARBA00023163"/>
    </source>
</evidence>
<dbReference type="InterPro" id="IPR011598">
    <property type="entry name" value="bHLH_dom"/>
</dbReference>
<dbReference type="EMBL" id="KB631802">
    <property type="protein sequence ID" value="ERL86229.1"/>
    <property type="molecule type" value="Genomic_DNA"/>
</dbReference>
<dbReference type="AlphaFoldDB" id="U4TX92"/>
<dbReference type="FunFam" id="4.10.280.10:FF:000001">
    <property type="entry name" value="Putative transcription factor 12"/>
    <property type="match status" value="1"/>
</dbReference>
<dbReference type="PANTHER" id="PTHR11793">
    <property type="entry name" value="BASIC HELIX-LOOP-HELIX TRANSCRIPTION FACTOR"/>
    <property type="match status" value="1"/>
</dbReference>
<proteinExistence type="predicted"/>
<evidence type="ECO:0000256" key="6">
    <source>
        <dbReference type="SAM" id="MobiDB-lite"/>
    </source>
</evidence>
<dbReference type="SUPFAM" id="SSF47459">
    <property type="entry name" value="HLH, helix-loop-helix DNA-binding domain"/>
    <property type="match status" value="1"/>
</dbReference>